<dbReference type="Pfam" id="PF04306">
    <property type="entry name" value="DUF456"/>
    <property type="match status" value="1"/>
</dbReference>
<keyword evidence="3" id="KW-1185">Reference proteome</keyword>
<feature type="transmembrane region" description="Helical" evidence="1">
    <location>
        <begin position="133"/>
        <end position="159"/>
    </location>
</feature>
<evidence type="ECO:0000256" key="1">
    <source>
        <dbReference type="SAM" id="Phobius"/>
    </source>
</evidence>
<evidence type="ECO:0000313" key="2">
    <source>
        <dbReference type="EMBL" id="RJX45183.1"/>
    </source>
</evidence>
<dbReference type="Proteomes" id="UP000276588">
    <property type="component" value="Unassembled WGS sequence"/>
</dbReference>
<dbReference type="InterPro" id="IPR007403">
    <property type="entry name" value="DUF456"/>
</dbReference>
<dbReference type="RefSeq" id="WP_120100069.1">
    <property type="nucleotide sequence ID" value="NZ_QKNY01000001.1"/>
</dbReference>
<reference evidence="2 3" key="1">
    <citation type="submission" date="2018-06" db="EMBL/GenBank/DDBJ databases">
        <title>Halonotius sp. F13-13 a new haloarchaeeon isolated from a solar saltern from Isla Cristina, Huelva, Spain.</title>
        <authorList>
            <person name="Duran-Viseras A."/>
            <person name="Sanchez-Porro C."/>
            <person name="Ventosa A."/>
        </authorList>
    </citation>
    <scope>NUCLEOTIDE SEQUENCE [LARGE SCALE GENOMIC DNA]</scope>
    <source>
        <strain evidence="2 3">F13-13</strain>
    </source>
</reference>
<proteinExistence type="predicted"/>
<keyword evidence="1" id="KW-1133">Transmembrane helix</keyword>
<organism evidence="2 3">
    <name type="scientific">Halonotius aquaticus</name>
    <dbReference type="NCBI Taxonomy" id="2216978"/>
    <lineage>
        <taxon>Archaea</taxon>
        <taxon>Methanobacteriati</taxon>
        <taxon>Methanobacteriota</taxon>
        <taxon>Stenosarchaea group</taxon>
        <taxon>Halobacteria</taxon>
        <taxon>Halobacteriales</taxon>
        <taxon>Haloferacaceae</taxon>
        <taxon>Halonotius</taxon>
    </lineage>
</organism>
<comment type="caution">
    <text evidence="2">The sequence shown here is derived from an EMBL/GenBank/DDBJ whole genome shotgun (WGS) entry which is preliminary data.</text>
</comment>
<evidence type="ECO:0000313" key="3">
    <source>
        <dbReference type="Proteomes" id="UP000276588"/>
    </source>
</evidence>
<gene>
    <name evidence="2" type="ORF">DM826_00355</name>
</gene>
<dbReference type="OrthoDB" id="206263at2157"/>
<keyword evidence="1" id="KW-0472">Membrane</keyword>
<keyword evidence="1" id="KW-0812">Transmembrane</keyword>
<feature type="transmembrane region" description="Helical" evidence="1">
    <location>
        <begin position="47"/>
        <end position="64"/>
    </location>
</feature>
<dbReference type="EMBL" id="QKNY01000001">
    <property type="protein sequence ID" value="RJX45183.1"/>
    <property type="molecule type" value="Genomic_DNA"/>
</dbReference>
<sequence>MVEVVLVVAVGLLVAGMVGSVLPAVPSGLFSLAGIWAYALFGSEPLGPLAIGGLTLAAIGTVVVDHVGGPVAAKLSGSSNRTALIAAVVGFVLLFVLGPLGIIVGVIGTVFLLELTEGADMEMAARRSIYTAAGVLGSALAQLLLTGTILLAFVVIVVVF</sequence>
<feature type="transmembrane region" description="Helical" evidence="1">
    <location>
        <begin position="84"/>
        <end position="113"/>
    </location>
</feature>
<accession>A0A3A6Q108</accession>
<name>A0A3A6Q108_9EURY</name>
<protein>
    <submittedName>
        <fullName evidence="2">DUF456 domain-containing protein</fullName>
    </submittedName>
</protein>
<dbReference type="AlphaFoldDB" id="A0A3A6Q108"/>